<evidence type="ECO:0000313" key="3">
    <source>
        <dbReference type="Proteomes" id="UP000078492"/>
    </source>
</evidence>
<dbReference type="AlphaFoldDB" id="A0A195ENA7"/>
<reference evidence="2 3" key="1">
    <citation type="submission" date="2015-09" db="EMBL/GenBank/DDBJ databases">
        <title>Trachymyrmex cornetzi WGS genome.</title>
        <authorList>
            <person name="Nygaard S."/>
            <person name="Hu H."/>
            <person name="Boomsma J."/>
            <person name="Zhang G."/>
        </authorList>
    </citation>
    <scope>NUCLEOTIDE SEQUENCE [LARGE SCALE GENOMIC DNA]</scope>
    <source>
        <strain evidence="2">Tcor2-1</strain>
        <tissue evidence="2">Whole body</tissue>
    </source>
</reference>
<name>A0A195ENA7_9HYME</name>
<organism evidence="2 3">
    <name type="scientific">Trachymyrmex cornetzi</name>
    <dbReference type="NCBI Taxonomy" id="471704"/>
    <lineage>
        <taxon>Eukaryota</taxon>
        <taxon>Metazoa</taxon>
        <taxon>Ecdysozoa</taxon>
        <taxon>Arthropoda</taxon>
        <taxon>Hexapoda</taxon>
        <taxon>Insecta</taxon>
        <taxon>Pterygota</taxon>
        <taxon>Neoptera</taxon>
        <taxon>Endopterygota</taxon>
        <taxon>Hymenoptera</taxon>
        <taxon>Apocrita</taxon>
        <taxon>Aculeata</taxon>
        <taxon>Formicoidea</taxon>
        <taxon>Formicidae</taxon>
        <taxon>Myrmicinae</taxon>
        <taxon>Trachymyrmex</taxon>
    </lineage>
</organism>
<feature type="region of interest" description="Disordered" evidence="1">
    <location>
        <begin position="1"/>
        <end position="26"/>
    </location>
</feature>
<feature type="compositionally biased region" description="Basic and acidic residues" evidence="1">
    <location>
        <begin position="128"/>
        <end position="138"/>
    </location>
</feature>
<accession>A0A195ENA7</accession>
<feature type="region of interest" description="Disordered" evidence="1">
    <location>
        <begin position="80"/>
        <end position="147"/>
    </location>
</feature>
<feature type="compositionally biased region" description="Low complexity" evidence="1">
    <location>
        <begin position="109"/>
        <end position="119"/>
    </location>
</feature>
<sequence>MTTTVDNDDDDDDTGRRGRTLSGSGQIRIRTRGAVERYAATYTRIHTHTRASAGAHAHHAVDQPAREPCAAVPCRGISAAPPNGRHAEPRLRPPSQHCQQLPAAATDVSSNSQYPSPSSWVVAAPQPRRSERASERARHTPARTNQRTNECTTTIRYLASRYLASSLAVARPRSTVRTTVPTCRRRPIRVESNRTEFQLQSRGVGRARFATSRKRQERKTCTTTAT</sequence>
<feature type="compositionally biased region" description="Acidic residues" evidence="1">
    <location>
        <begin position="1"/>
        <end position="13"/>
    </location>
</feature>
<evidence type="ECO:0000256" key="1">
    <source>
        <dbReference type="SAM" id="MobiDB-lite"/>
    </source>
</evidence>
<dbReference type="Proteomes" id="UP000078492">
    <property type="component" value="Unassembled WGS sequence"/>
</dbReference>
<proteinExistence type="predicted"/>
<gene>
    <name evidence="2" type="ORF">ALC57_00936</name>
</gene>
<evidence type="ECO:0000313" key="2">
    <source>
        <dbReference type="EMBL" id="KYN29673.1"/>
    </source>
</evidence>
<keyword evidence="3" id="KW-1185">Reference proteome</keyword>
<dbReference type="EMBL" id="KQ978625">
    <property type="protein sequence ID" value="KYN29673.1"/>
    <property type="molecule type" value="Genomic_DNA"/>
</dbReference>
<protein>
    <submittedName>
        <fullName evidence="2">Uncharacterized protein</fullName>
    </submittedName>
</protein>